<keyword evidence="1" id="KW-1133">Transmembrane helix</keyword>
<dbReference type="RefSeq" id="XP_073991886.1">
    <property type="nucleotide sequence ID" value="XM_074135785.1"/>
</dbReference>
<dbReference type="VEuPathDB" id="VectorBase:RPRC003417"/>
<proteinExistence type="predicted"/>
<dbReference type="AlphaFoldDB" id="A0A4P6D7J6"/>
<evidence type="ECO:0000313" key="2">
    <source>
        <dbReference type="EMBL" id="MOY46243.1"/>
    </source>
</evidence>
<feature type="transmembrane region" description="Helical" evidence="1">
    <location>
        <begin position="12"/>
        <end position="33"/>
    </location>
</feature>
<organism evidence="2">
    <name type="scientific">Rhodnius prolixus</name>
    <name type="common">Triatomid bug</name>
    <dbReference type="NCBI Taxonomy" id="13249"/>
    <lineage>
        <taxon>Eukaryota</taxon>
        <taxon>Metazoa</taxon>
        <taxon>Ecdysozoa</taxon>
        <taxon>Arthropoda</taxon>
        <taxon>Hexapoda</taxon>
        <taxon>Insecta</taxon>
        <taxon>Pterygota</taxon>
        <taxon>Neoptera</taxon>
        <taxon>Paraneoptera</taxon>
        <taxon>Hemiptera</taxon>
        <taxon>Heteroptera</taxon>
        <taxon>Panheteroptera</taxon>
        <taxon>Cimicomorpha</taxon>
        <taxon>Reduviidae</taxon>
        <taxon>Triatominae</taxon>
        <taxon>Rhodnius</taxon>
    </lineage>
</organism>
<keyword evidence="1" id="KW-0472">Membrane</keyword>
<protein>
    <submittedName>
        <fullName evidence="2">Putative nuclear envelope phosphatase-regulatory subunit 1 protein isoform x1</fullName>
    </submittedName>
</protein>
<evidence type="ECO:0000256" key="1">
    <source>
        <dbReference type="SAM" id="Phobius"/>
    </source>
</evidence>
<feature type="transmembrane region" description="Helical" evidence="1">
    <location>
        <begin position="39"/>
        <end position="59"/>
    </location>
</feature>
<accession>A0A4P6D7J6</accession>
<sequence length="100" mass="11533">MVGTKSSAKRKLGKFAITMLCTAIIMWYILTVMPPVKEYGYFIGPIFFGTVCIIMYRLLSNIFFAMNTPQVIWSRMSDILREFNLSCDECGNVKIKQMKK</sequence>
<name>A0A4P6D7J6_RHOPR</name>
<reference evidence="2" key="1">
    <citation type="submission" date="2019-04" db="EMBL/GenBank/DDBJ databases">
        <title>Analysis of the testis transcriptome of the Chagas disease vector Rhodnius prolixus.</title>
        <authorList>
            <person name="Cesar J."/>
            <person name="Ribeiro J.M."/>
            <person name="Pereira M.H."/>
            <person name="Araujo R.N."/>
            <person name="Gontijo N.F."/>
            <person name="Pessoa G."/>
            <person name="Sant'Anna M.V."/>
            <person name="Sorgine M.H."/>
            <person name="Majerowicz D."/>
            <person name="Carvalho A.B."/>
            <person name="Braz G."/>
            <person name="Mesquita R."/>
            <person name="Lagerblad P.O."/>
            <person name="Koerich L.B."/>
        </authorList>
    </citation>
    <scope>NUCLEOTIDE SEQUENCE</scope>
</reference>
<keyword evidence="1" id="KW-0812">Transmembrane</keyword>
<dbReference type="EMBL" id="GHKJ01001213">
    <property type="protein sequence ID" value="MOY46243.1"/>
    <property type="molecule type" value="Transcribed_RNA"/>
</dbReference>
<dbReference type="GeneID" id="141458158"/>